<dbReference type="InterPro" id="IPR009080">
    <property type="entry name" value="tRNAsynth_Ia_anticodon-bd"/>
</dbReference>
<comment type="similarity">
    <text evidence="2">Belongs to the class-I aminoacyl-tRNA synthetase family.</text>
</comment>
<dbReference type="Gene3D" id="1.10.730.10">
    <property type="entry name" value="Isoleucyl-tRNA Synthetase, Domain 1"/>
    <property type="match status" value="1"/>
</dbReference>
<dbReference type="InterPro" id="IPR035684">
    <property type="entry name" value="ArgRS_core"/>
</dbReference>
<dbReference type="SUPFAM" id="SSF55190">
    <property type="entry name" value="Arginyl-tRNA synthetase (ArgRS), N-terminal 'additional' domain"/>
    <property type="match status" value="1"/>
</dbReference>
<evidence type="ECO:0000256" key="2">
    <source>
        <dbReference type="ARBA" id="ARBA00005594"/>
    </source>
</evidence>
<accession>A0A5J4L2H0</accession>
<evidence type="ECO:0000256" key="5">
    <source>
        <dbReference type="ARBA" id="ARBA00022490"/>
    </source>
</evidence>
<dbReference type="CDD" id="cd00671">
    <property type="entry name" value="ArgRS_core"/>
    <property type="match status" value="1"/>
</dbReference>
<proteinExistence type="inferred from homology"/>
<comment type="subunit">
    <text evidence="3">Monomer.</text>
</comment>
<dbReference type="GO" id="GO:0006420">
    <property type="term" value="P:arginyl-tRNA aminoacylation"/>
    <property type="evidence" value="ECO:0007669"/>
    <property type="project" value="InterPro"/>
</dbReference>
<evidence type="ECO:0000256" key="6">
    <source>
        <dbReference type="ARBA" id="ARBA00022598"/>
    </source>
</evidence>
<evidence type="ECO:0000256" key="8">
    <source>
        <dbReference type="ARBA" id="ARBA00022840"/>
    </source>
</evidence>
<dbReference type="InterPro" id="IPR008909">
    <property type="entry name" value="DALR_anticod-bd"/>
</dbReference>
<keyword evidence="10" id="KW-0030">Aminoacyl-tRNA synthetase</keyword>
<evidence type="ECO:0000256" key="7">
    <source>
        <dbReference type="ARBA" id="ARBA00022741"/>
    </source>
</evidence>
<dbReference type="EC" id="6.1.1.19" evidence="4"/>
<dbReference type="InterPro" id="IPR014729">
    <property type="entry name" value="Rossmann-like_a/b/a_fold"/>
</dbReference>
<evidence type="ECO:0000256" key="11">
    <source>
        <dbReference type="ARBA" id="ARBA00049339"/>
    </source>
</evidence>
<feature type="domain" description="DALR anticodon binding" evidence="12">
    <location>
        <begin position="425"/>
        <end position="541"/>
    </location>
</feature>
<comment type="catalytic activity">
    <reaction evidence="11">
        <text>tRNA(Arg) + L-arginine + ATP = L-arginyl-tRNA(Arg) + AMP + diphosphate</text>
        <dbReference type="Rhea" id="RHEA:20301"/>
        <dbReference type="Rhea" id="RHEA-COMP:9658"/>
        <dbReference type="Rhea" id="RHEA-COMP:9673"/>
        <dbReference type="ChEBI" id="CHEBI:30616"/>
        <dbReference type="ChEBI" id="CHEBI:32682"/>
        <dbReference type="ChEBI" id="CHEBI:33019"/>
        <dbReference type="ChEBI" id="CHEBI:78442"/>
        <dbReference type="ChEBI" id="CHEBI:78513"/>
        <dbReference type="ChEBI" id="CHEBI:456215"/>
        <dbReference type="EC" id="6.1.1.19"/>
    </reaction>
</comment>
<evidence type="ECO:0000259" key="12">
    <source>
        <dbReference type="SMART" id="SM00836"/>
    </source>
</evidence>
<dbReference type="SUPFAM" id="SSF52374">
    <property type="entry name" value="Nucleotidylyl transferase"/>
    <property type="match status" value="1"/>
</dbReference>
<dbReference type="SUPFAM" id="SSF47323">
    <property type="entry name" value="Anticodon-binding domain of a subclass of class I aminoacyl-tRNA synthetases"/>
    <property type="match status" value="1"/>
</dbReference>
<dbReference type="AlphaFoldDB" id="A0A5J4L2H0"/>
<keyword evidence="5" id="KW-0963">Cytoplasm</keyword>
<keyword evidence="7" id="KW-0547">Nucleotide-binding</keyword>
<organism evidence="14">
    <name type="scientific">hot springs metagenome</name>
    <dbReference type="NCBI Taxonomy" id="433727"/>
    <lineage>
        <taxon>unclassified sequences</taxon>
        <taxon>metagenomes</taxon>
        <taxon>ecological metagenomes</taxon>
    </lineage>
</organism>
<dbReference type="InterPro" id="IPR001412">
    <property type="entry name" value="aa-tRNA-synth_I_CS"/>
</dbReference>
<dbReference type="InterPro" id="IPR005148">
    <property type="entry name" value="Arg-tRNA-synth_N"/>
</dbReference>
<dbReference type="GO" id="GO:0005737">
    <property type="term" value="C:cytoplasm"/>
    <property type="evidence" value="ECO:0007669"/>
    <property type="project" value="UniProtKB-SubCell"/>
</dbReference>
<dbReference type="PANTHER" id="PTHR11956:SF5">
    <property type="entry name" value="ARGININE--TRNA LIGASE, CYTOPLASMIC"/>
    <property type="match status" value="1"/>
</dbReference>
<dbReference type="GO" id="GO:0005524">
    <property type="term" value="F:ATP binding"/>
    <property type="evidence" value="ECO:0007669"/>
    <property type="project" value="UniProtKB-KW"/>
</dbReference>
<dbReference type="PRINTS" id="PR01038">
    <property type="entry name" value="TRNASYNTHARG"/>
</dbReference>
<gene>
    <name evidence="14" type="ORF">A45J_0205</name>
</gene>
<comment type="caution">
    <text evidence="14">The sequence shown here is derived from an EMBL/GenBank/DDBJ whole genome shotgun (WGS) entry which is preliminary data.</text>
</comment>
<dbReference type="Pfam" id="PF00750">
    <property type="entry name" value="tRNA-synt_1d"/>
    <property type="match status" value="1"/>
</dbReference>
<evidence type="ECO:0000256" key="9">
    <source>
        <dbReference type="ARBA" id="ARBA00022917"/>
    </source>
</evidence>
<dbReference type="NCBIfam" id="TIGR00456">
    <property type="entry name" value="argS"/>
    <property type="match status" value="1"/>
</dbReference>
<keyword evidence="8" id="KW-0067">ATP-binding</keyword>
<dbReference type="Gene3D" id="3.30.1360.70">
    <property type="entry name" value="Arginyl tRNA synthetase N-terminal domain"/>
    <property type="match status" value="1"/>
</dbReference>
<dbReference type="GO" id="GO:0004814">
    <property type="term" value="F:arginine-tRNA ligase activity"/>
    <property type="evidence" value="ECO:0007669"/>
    <property type="project" value="UniProtKB-EC"/>
</dbReference>
<keyword evidence="6 14" id="KW-0436">Ligase</keyword>
<name>A0A5J4L2H0_9ZZZZ</name>
<dbReference type="InterPro" id="IPR001278">
    <property type="entry name" value="Arg-tRNA-ligase"/>
</dbReference>
<feature type="domain" description="Arginyl tRNA synthetase N-terminal" evidence="13">
    <location>
        <begin position="3"/>
        <end position="84"/>
    </location>
</feature>
<dbReference type="FunFam" id="3.40.50.620:FF:000062">
    <property type="entry name" value="Arginine--tRNA ligase"/>
    <property type="match status" value="1"/>
</dbReference>
<dbReference type="PANTHER" id="PTHR11956">
    <property type="entry name" value="ARGINYL-TRNA SYNTHETASE"/>
    <property type="match status" value="1"/>
</dbReference>
<evidence type="ECO:0000256" key="3">
    <source>
        <dbReference type="ARBA" id="ARBA00011245"/>
    </source>
</evidence>
<evidence type="ECO:0000259" key="13">
    <source>
        <dbReference type="SMART" id="SM01016"/>
    </source>
</evidence>
<dbReference type="PROSITE" id="PS00178">
    <property type="entry name" value="AA_TRNA_LIGASE_I"/>
    <property type="match status" value="1"/>
</dbReference>
<dbReference type="Gene3D" id="3.40.50.620">
    <property type="entry name" value="HUPs"/>
    <property type="match status" value="1"/>
</dbReference>
<keyword evidence="9" id="KW-0648">Protein biosynthesis</keyword>
<protein>
    <recommendedName>
        <fullName evidence="4">arginine--tRNA ligase</fullName>
        <ecNumber evidence="4">6.1.1.19</ecNumber>
    </recommendedName>
</protein>
<dbReference type="EMBL" id="BLAB01000001">
    <property type="protein sequence ID" value="GER92489.1"/>
    <property type="molecule type" value="Genomic_DNA"/>
</dbReference>
<dbReference type="HAMAP" id="MF_00123">
    <property type="entry name" value="Arg_tRNA_synth"/>
    <property type="match status" value="1"/>
</dbReference>
<dbReference type="FunFam" id="1.10.730.10:FF:000008">
    <property type="entry name" value="Arginine--tRNA ligase"/>
    <property type="match status" value="1"/>
</dbReference>
<dbReference type="Pfam" id="PF03485">
    <property type="entry name" value="Arg_tRNA_synt_N"/>
    <property type="match status" value="1"/>
</dbReference>
<comment type="subcellular location">
    <subcellularLocation>
        <location evidence="1">Cytoplasm</location>
    </subcellularLocation>
</comment>
<evidence type="ECO:0000256" key="10">
    <source>
        <dbReference type="ARBA" id="ARBA00023146"/>
    </source>
</evidence>
<dbReference type="Pfam" id="PF05746">
    <property type="entry name" value="DALR_1"/>
    <property type="match status" value="1"/>
</dbReference>
<evidence type="ECO:0000313" key="14">
    <source>
        <dbReference type="EMBL" id="GER92489.1"/>
    </source>
</evidence>
<reference evidence="14" key="1">
    <citation type="submission" date="2019-10" db="EMBL/GenBank/DDBJ databases">
        <title>Metagenomic sequencing of thiosulfate-disproportionating enrichment culture.</title>
        <authorList>
            <person name="Umezawa K."/>
            <person name="Kojima H."/>
            <person name="Fukui M."/>
        </authorList>
    </citation>
    <scope>NUCLEOTIDE SEQUENCE</scope>
    <source>
        <strain evidence="14">45J</strain>
    </source>
</reference>
<sequence>MEKILREIISKAIKDQGIDARNIEIEIPKEQNFGDLSTPAAMGLSRTLRKPPRKIAEDIINSIENKEIFEKIDIAGPGFINFTFSKNYLCSELKELLEKQDDFLIEDIGKGKRVQIEFVSANPTGPLHLGHGRGAALGAALSNLLQEAGYKVEREFYINDAGRQITLLGMSVFAKYKQLLGQEYPFPEDGYRGEYIEELAREFKEQKIKDRDQKTEELIDEITEFSYKKMLSEIRKDLEDFGVFFDSWQSERELYQESEVEKSIEELKKLGYIYEKDRAIWFKSTAFKDDKDRVVIKKEGDYTYFAPDIAYHRKKAKKGFDEIIDIWGADHHGYVPRMQAVMQAFGYPEDYLKVLLVQMVTLLRGGKPVQMSKRAGEFITLREVIDEIGADTTKFLFLTRRPDSHLEVDIEIAKAQSSENPVYYVQYAHARINSIFEKARQDVKDLTNFNGELFNKEEIRIIKKLLLYPMMFKNAAIAHEPHRITFYLQELAGMFHPYYHKHRVVSEDPELTRVRLAMCKAIQIVIRHGLKILGVKAPERM</sequence>
<dbReference type="SMART" id="SM00836">
    <property type="entry name" value="DALR_1"/>
    <property type="match status" value="1"/>
</dbReference>
<evidence type="ECO:0000256" key="1">
    <source>
        <dbReference type="ARBA" id="ARBA00004496"/>
    </source>
</evidence>
<dbReference type="SMART" id="SM01016">
    <property type="entry name" value="Arg_tRNA_synt_N"/>
    <property type="match status" value="1"/>
</dbReference>
<evidence type="ECO:0000256" key="4">
    <source>
        <dbReference type="ARBA" id="ARBA00012837"/>
    </source>
</evidence>
<dbReference type="InterPro" id="IPR036695">
    <property type="entry name" value="Arg-tRNA-synth_N_sf"/>
</dbReference>